<gene>
    <name evidence="4" type="ORF">EAE97_010907</name>
</gene>
<keyword evidence="5" id="KW-1185">Reference proteome</keyword>
<organism evidence="4 5">
    <name type="scientific">Botrytis byssoidea</name>
    <dbReference type="NCBI Taxonomy" id="139641"/>
    <lineage>
        <taxon>Eukaryota</taxon>
        <taxon>Fungi</taxon>
        <taxon>Dikarya</taxon>
        <taxon>Ascomycota</taxon>
        <taxon>Pezizomycotina</taxon>
        <taxon>Leotiomycetes</taxon>
        <taxon>Helotiales</taxon>
        <taxon>Sclerotiniaceae</taxon>
        <taxon>Botrytis</taxon>
    </lineage>
</organism>
<feature type="transmembrane region" description="Helical" evidence="2">
    <location>
        <begin position="51"/>
        <end position="69"/>
    </location>
</feature>
<proteinExistence type="predicted"/>
<feature type="transmembrane region" description="Helical" evidence="2">
    <location>
        <begin position="90"/>
        <end position="111"/>
    </location>
</feature>
<feature type="transmembrane region" description="Helical" evidence="2">
    <location>
        <begin position="634"/>
        <end position="654"/>
    </location>
</feature>
<keyword evidence="2" id="KW-0472">Membrane</keyword>
<keyword evidence="3" id="KW-0732">Signal</keyword>
<accession>A0A9P5I2T6</accession>
<feature type="signal peptide" evidence="3">
    <location>
        <begin position="1"/>
        <end position="17"/>
    </location>
</feature>
<feature type="transmembrane region" description="Helical" evidence="2">
    <location>
        <begin position="532"/>
        <end position="556"/>
    </location>
</feature>
<reference evidence="4 5" key="1">
    <citation type="journal article" date="2020" name="Genome Biol. Evol.">
        <title>Comparative genomics of Sclerotiniaceae.</title>
        <authorList>
            <person name="Valero Jimenez C.A."/>
            <person name="Steentjes M."/>
            <person name="Scholten O.E."/>
            <person name="Van Kan J.A.L."/>
        </authorList>
    </citation>
    <scope>NUCLEOTIDE SEQUENCE [LARGE SCALE GENOMIC DNA]</scope>
    <source>
        <strain evidence="4 5">MUCL 94</strain>
    </source>
</reference>
<dbReference type="PANTHER" id="PTHR35043:SF7">
    <property type="entry name" value="TRANSCRIPTION FACTOR DOMAIN-CONTAINING PROTEIN"/>
    <property type="match status" value="1"/>
</dbReference>
<keyword evidence="2" id="KW-1133">Transmembrane helix</keyword>
<evidence type="ECO:0000313" key="5">
    <source>
        <dbReference type="Proteomes" id="UP000710849"/>
    </source>
</evidence>
<dbReference type="Proteomes" id="UP000710849">
    <property type="component" value="Unassembled WGS sequence"/>
</dbReference>
<evidence type="ECO:0000256" key="1">
    <source>
        <dbReference type="SAM" id="MobiDB-lite"/>
    </source>
</evidence>
<feature type="chain" id="PRO_5040460876" evidence="3">
    <location>
        <begin position="18"/>
        <end position="684"/>
    </location>
</feature>
<dbReference type="AlphaFoldDB" id="A0A9P5I2T6"/>
<dbReference type="RefSeq" id="XP_038727812.1">
    <property type="nucleotide sequence ID" value="XM_038881422.1"/>
</dbReference>
<dbReference type="GeneID" id="62154495"/>
<evidence type="ECO:0000256" key="3">
    <source>
        <dbReference type="SAM" id="SignalP"/>
    </source>
</evidence>
<protein>
    <submittedName>
        <fullName evidence="4">Uncharacterized protein</fullName>
    </submittedName>
</protein>
<feature type="transmembrane region" description="Helical" evidence="2">
    <location>
        <begin position="563"/>
        <end position="585"/>
    </location>
</feature>
<dbReference type="EMBL" id="RCSW01000031">
    <property type="protein sequence ID" value="KAF7923469.1"/>
    <property type="molecule type" value="Genomic_DNA"/>
</dbReference>
<name>A0A9P5I2T6_9HELO</name>
<evidence type="ECO:0000313" key="4">
    <source>
        <dbReference type="EMBL" id="KAF7923469.1"/>
    </source>
</evidence>
<dbReference type="PANTHER" id="PTHR35043">
    <property type="entry name" value="TRANSCRIPTION FACTOR DOMAIN-CONTAINING PROTEIN"/>
    <property type="match status" value="1"/>
</dbReference>
<sequence length="684" mass="76080">MSLLIYILTSYVSPVNAYPVASASSSNVNITALRADVAPGWVSEPDGRGTWSLLYSCVGTLVACVYTAIHLNIPPTREKAYFGWVRKAKWVMIALLAPEIVAYTAFEQYYLGRKFLKKLVSQEEEKVGYPSIYEKYSTDTTQTSNATAKPNLDMVYAHYTMMGGFAADVSHLHNVLKTVTFTTDGILFLSSVGLTPHVDKQEIEDKSKSDLLGKMLAFLQGIWSIGQAIERKCSGYPTTMLEVHTIVHVVCALALYILWATKPLSVGVPTVVKFNEADEKYLAFMLQLGAEKGPRSVELHPRKKWYDIAPSNHYGFTTHDSTKPADYVYGEPEMGIYQSNQQISANPVSSDAAAIGIISPASKSDYQSSDQWQEVGDIVTHFRQSEEEIKSLPESCRARQTRIEYKPATDLPIVCTMVTGQSLKSGFGPGLNHDSGKMRHNTKRDSRSIKVSFTYNDVRRLNLAAKYIKESSQSSKLKGTPCKSNKISFNEKIEASLKPTFKFAKGMKTPLALKAPNMSGTIFKSAQNEATYLSAAMAIIPALYGSVHLGALTMLFPSRIERFLWKLSCYYLIAAAGLFGAWSLLKYMDKQIARFFKMRSTPLDKWEVFRGEYGYKFEGKIQKTVLGLLSSFHYIKLLVLGLGGAAYVAARMYIVIESFISLRHVPVGVYRTPALNLMGNLPHV</sequence>
<comment type="caution">
    <text evidence="4">The sequence shown here is derived from an EMBL/GenBank/DDBJ whole genome shotgun (WGS) entry which is preliminary data.</text>
</comment>
<keyword evidence="2" id="KW-0812">Transmembrane</keyword>
<evidence type="ECO:0000256" key="2">
    <source>
        <dbReference type="SAM" id="Phobius"/>
    </source>
</evidence>
<feature type="region of interest" description="Disordered" evidence="1">
    <location>
        <begin position="426"/>
        <end position="445"/>
    </location>
</feature>